<evidence type="ECO:0000256" key="10">
    <source>
        <dbReference type="ARBA" id="ARBA00023136"/>
    </source>
</evidence>
<evidence type="ECO:0000256" key="2">
    <source>
        <dbReference type="ARBA" id="ARBA00004687"/>
    </source>
</evidence>
<reference evidence="15" key="1">
    <citation type="submission" date="2019-03" db="EMBL/GenBank/DDBJ databases">
        <title>Snf2 controls pulcherriminic acid biosynthesis and connects pigmentation and antifungal activity of the yeast Metschnikowia pulcherrima.</title>
        <authorList>
            <person name="Gore-Lloyd D."/>
            <person name="Sumann I."/>
            <person name="Brachmann A.O."/>
            <person name="Schneeberger K."/>
            <person name="Ortiz-Merino R.A."/>
            <person name="Moreno-Beltran M."/>
            <person name="Schlaefli M."/>
            <person name="Kirner P."/>
            <person name="Santos Kron A."/>
            <person name="Wolfe K.H."/>
            <person name="Piel J."/>
            <person name="Ahrens C.H."/>
            <person name="Henk D."/>
            <person name="Freimoser F.M."/>
        </authorList>
    </citation>
    <scope>NUCLEOTIDE SEQUENCE [LARGE SCALE GENOMIC DNA]</scope>
    <source>
        <strain evidence="15">APC 1.2</strain>
    </source>
</reference>
<keyword evidence="7 12" id="KW-0812">Transmembrane</keyword>
<evidence type="ECO:0000256" key="4">
    <source>
        <dbReference type="ARBA" id="ARBA00022502"/>
    </source>
</evidence>
<dbReference type="UniPathway" id="UPA00196"/>
<keyword evidence="13" id="KW-0732">Signal</keyword>
<keyword evidence="5 12" id="KW-0328">Glycosyltransferase</keyword>
<feature type="transmembrane region" description="Helical" evidence="12">
    <location>
        <begin position="202"/>
        <end position="225"/>
    </location>
</feature>
<evidence type="ECO:0000313" key="15">
    <source>
        <dbReference type="Proteomes" id="UP000292447"/>
    </source>
</evidence>
<keyword evidence="6" id="KW-0808">Transferase</keyword>
<comment type="similarity">
    <text evidence="3">Belongs to the glycosyltransferase 22 family. PIGB subfamily.</text>
</comment>
<dbReference type="EC" id="2.4.1.-" evidence="12"/>
<sequence>MSLITWLCVFVFRLLNAISIKTFFQPDEYFQALEPAHRLVFGYGYLTWEWHEALRSSLHPLLYAAAYKAFDVFMPESWAVIAAPKITGALIATVSDIYVYKLARKYWRNQGVANTALAMSLLSSWNWFVSTRSFLNNLEMALTVAGLSYWPWHHYKLMPLLMSCFLGFLSCIVRPTNAILWSFLATSLIIKNIQKFSRLASLLMAVSIILALLLFVTSLADRYFYQKWTFPLYNFLEFNVVKNLLVFYGSAPWHFYLFQGVPLMLLGYLPAFFLAMYESKDSLLFGLCAFFVAAFSSIAHKEFRFLQPIYPVMLVLCAKTTYRKRTMRFLKVLVSLIVFIHIGVAYFFTRVNEIGEIEVIEVLRTDPTVKSIGLLTPCHSTPWHSVLHRKDLVKESWFLTCEPPLHLESGTAENVKLYRDQLDQFFDNPSLFLRNLPYDWPTHLVIYQSMEAEVKRELPDYYECKRLFNSFFHWDERRKGDIIVLCRDQNVSQ</sequence>
<comment type="pathway">
    <text evidence="2">Glycolipid biosynthesis; glycosylphosphatidylinositol-anchor biosynthesis.</text>
</comment>
<feature type="transmembrane region" description="Helical" evidence="12">
    <location>
        <begin position="78"/>
        <end position="99"/>
    </location>
</feature>
<dbReference type="Pfam" id="PF03901">
    <property type="entry name" value="Glyco_transf_22"/>
    <property type="match status" value="1"/>
</dbReference>
<comment type="subcellular location">
    <subcellularLocation>
        <location evidence="1 12">Endoplasmic reticulum membrane</location>
        <topology evidence="1 12">Multi-pass membrane protein</topology>
    </subcellularLocation>
</comment>
<evidence type="ECO:0000256" key="7">
    <source>
        <dbReference type="ARBA" id="ARBA00022692"/>
    </source>
</evidence>
<dbReference type="PANTHER" id="PTHR22760:SF4">
    <property type="entry name" value="GPI MANNOSYLTRANSFERASE 3"/>
    <property type="match status" value="1"/>
</dbReference>
<feature type="transmembrane region" description="Helical" evidence="12">
    <location>
        <begin position="305"/>
        <end position="322"/>
    </location>
</feature>
<evidence type="ECO:0000256" key="6">
    <source>
        <dbReference type="ARBA" id="ARBA00022679"/>
    </source>
</evidence>
<accession>A0A4P6XD14</accession>
<evidence type="ECO:0000256" key="12">
    <source>
        <dbReference type="RuleBase" id="RU363075"/>
    </source>
</evidence>
<evidence type="ECO:0000256" key="8">
    <source>
        <dbReference type="ARBA" id="ARBA00022824"/>
    </source>
</evidence>
<evidence type="ECO:0000256" key="9">
    <source>
        <dbReference type="ARBA" id="ARBA00022989"/>
    </source>
</evidence>
<evidence type="ECO:0000256" key="3">
    <source>
        <dbReference type="ARBA" id="ARBA00006065"/>
    </source>
</evidence>
<dbReference type="GO" id="GO:0005789">
    <property type="term" value="C:endoplasmic reticulum membrane"/>
    <property type="evidence" value="ECO:0007669"/>
    <property type="project" value="UniProtKB-SubCell"/>
</dbReference>
<dbReference type="AlphaFoldDB" id="A0A4P6XD14"/>
<dbReference type="PANTHER" id="PTHR22760">
    <property type="entry name" value="GLYCOSYLTRANSFERASE"/>
    <property type="match status" value="1"/>
</dbReference>
<feature type="transmembrane region" description="Helical" evidence="12">
    <location>
        <begin position="282"/>
        <end position="299"/>
    </location>
</feature>
<dbReference type="InterPro" id="IPR005599">
    <property type="entry name" value="GPI_mannosylTrfase"/>
</dbReference>
<dbReference type="Proteomes" id="UP000292447">
    <property type="component" value="Chromosome I"/>
</dbReference>
<evidence type="ECO:0000256" key="13">
    <source>
        <dbReference type="SAM" id="SignalP"/>
    </source>
</evidence>
<dbReference type="EMBL" id="CP034456">
    <property type="protein sequence ID" value="QBM85477.1"/>
    <property type="molecule type" value="Genomic_DNA"/>
</dbReference>
<keyword evidence="4" id="KW-0337">GPI-anchor biosynthesis</keyword>
<dbReference type="STRING" id="2163413.A0A4P6XD14"/>
<evidence type="ECO:0000256" key="11">
    <source>
        <dbReference type="ARBA" id="ARBA00024708"/>
    </source>
</evidence>
<proteinExistence type="inferred from homology"/>
<feature type="signal peptide" evidence="13">
    <location>
        <begin position="1"/>
        <end position="17"/>
    </location>
</feature>
<feature type="chain" id="PRO_5020292799" description="Mannosyltransferase" evidence="13">
    <location>
        <begin position="18"/>
        <end position="493"/>
    </location>
</feature>
<organism evidence="14 15">
    <name type="scientific">Metschnikowia aff. pulcherrima</name>
    <dbReference type="NCBI Taxonomy" id="2163413"/>
    <lineage>
        <taxon>Eukaryota</taxon>
        <taxon>Fungi</taxon>
        <taxon>Dikarya</taxon>
        <taxon>Ascomycota</taxon>
        <taxon>Saccharomycotina</taxon>
        <taxon>Pichiomycetes</taxon>
        <taxon>Metschnikowiaceae</taxon>
        <taxon>Metschnikowia</taxon>
    </lineage>
</organism>
<keyword evidence="8 12" id="KW-0256">Endoplasmic reticulum</keyword>
<evidence type="ECO:0000256" key="5">
    <source>
        <dbReference type="ARBA" id="ARBA00022676"/>
    </source>
</evidence>
<evidence type="ECO:0000256" key="1">
    <source>
        <dbReference type="ARBA" id="ARBA00004477"/>
    </source>
</evidence>
<protein>
    <recommendedName>
        <fullName evidence="12">Mannosyltransferase</fullName>
        <ecNumber evidence="12">2.4.1.-</ecNumber>
    </recommendedName>
</protein>
<gene>
    <name evidence="14" type="primary">MPUL0A00960</name>
    <name evidence="14" type="ORF">METSCH_A00960</name>
</gene>
<keyword evidence="10 12" id="KW-0472">Membrane</keyword>
<feature type="transmembrane region" description="Helical" evidence="12">
    <location>
        <begin position="253"/>
        <end position="275"/>
    </location>
</feature>
<comment type="function">
    <text evidence="11">Mannosyltransferase involved in glycosylphosphatidylinositol-anchor biosynthesis. Transfers the third mannose to Man2-GlcN-acyl-PI during GPI precursor assembly.</text>
</comment>
<feature type="transmembrane region" description="Helical" evidence="12">
    <location>
        <begin position="329"/>
        <end position="348"/>
    </location>
</feature>
<evidence type="ECO:0000313" key="14">
    <source>
        <dbReference type="EMBL" id="QBM85477.1"/>
    </source>
</evidence>
<dbReference type="GO" id="GO:0000026">
    <property type="term" value="F:alpha-1,2-mannosyltransferase activity"/>
    <property type="evidence" value="ECO:0007669"/>
    <property type="project" value="TreeGrafter"/>
</dbReference>
<feature type="transmembrane region" description="Helical" evidence="12">
    <location>
        <begin position="160"/>
        <end position="190"/>
    </location>
</feature>
<dbReference type="GO" id="GO:0006506">
    <property type="term" value="P:GPI anchor biosynthetic process"/>
    <property type="evidence" value="ECO:0007669"/>
    <property type="project" value="UniProtKB-UniPathway"/>
</dbReference>
<name>A0A4P6XD14_9ASCO</name>
<keyword evidence="15" id="KW-1185">Reference proteome</keyword>
<keyword evidence="9 12" id="KW-1133">Transmembrane helix</keyword>